<gene>
    <name evidence="1" type="ORF">O6H91_05G117000</name>
</gene>
<protein>
    <submittedName>
        <fullName evidence="1">Uncharacterized protein</fullName>
    </submittedName>
</protein>
<reference evidence="2" key="1">
    <citation type="journal article" date="2024" name="Proc. Natl. Acad. Sci. U.S.A.">
        <title>Extraordinary preservation of gene collinearity over three hundred million years revealed in homosporous lycophytes.</title>
        <authorList>
            <person name="Li C."/>
            <person name="Wickell D."/>
            <person name="Kuo L.Y."/>
            <person name="Chen X."/>
            <person name="Nie B."/>
            <person name="Liao X."/>
            <person name="Peng D."/>
            <person name="Ji J."/>
            <person name="Jenkins J."/>
            <person name="Williams M."/>
            <person name="Shu S."/>
            <person name="Plott C."/>
            <person name="Barry K."/>
            <person name="Rajasekar S."/>
            <person name="Grimwood J."/>
            <person name="Han X."/>
            <person name="Sun S."/>
            <person name="Hou Z."/>
            <person name="He W."/>
            <person name="Dai G."/>
            <person name="Sun C."/>
            <person name="Schmutz J."/>
            <person name="Leebens-Mack J.H."/>
            <person name="Li F.W."/>
            <person name="Wang L."/>
        </authorList>
    </citation>
    <scope>NUCLEOTIDE SEQUENCE [LARGE SCALE GENOMIC DNA]</scope>
    <source>
        <strain evidence="2">cv. PW_Plant_1</strain>
    </source>
</reference>
<name>A0ACC2DSX9_DIPCM</name>
<evidence type="ECO:0000313" key="2">
    <source>
        <dbReference type="Proteomes" id="UP001162992"/>
    </source>
</evidence>
<dbReference type="Proteomes" id="UP001162992">
    <property type="component" value="Chromosome 5"/>
</dbReference>
<accession>A0ACC2DSX9</accession>
<comment type="caution">
    <text evidence="1">The sequence shown here is derived from an EMBL/GenBank/DDBJ whole genome shotgun (WGS) entry which is preliminary data.</text>
</comment>
<sequence length="1392" mass="150968">MAGGTLRIGEAVMAGPAGKENGGCCHCSSHGLLAYGASSSVVIVDVRSMQLVSTLPMPAVRGAPLLPAPYVTAVQWIPEGFSRDLTQESATNHLRLAAGDRQGRVAVLDIGLGEVTSLMALEGEKSRLGIQDLCWVYGSPWLLVAIHGPSQIALWDPHNRNLLWRFDASPEILGSIRRDPFDARQVCAVSLKGLLITLHVGGAAESDVLMKQYRVGTQEDRNINGSSMGGSDLTPNSGSASVGAPALASSPGVFARSLFSIKTRGLLFVMLSREIIVFDLQFGTALSSVNLPRGCGKLLELVAIDNGNILFCAHVDGKLSAWKRKDGSQVFSLCHMEPLMPQMGTAVPAPSVLAVVLCPLNFYLDTADRVGMEETNSLSGVKARDFTVSGSVQRLQVHKPDLPPLAVHSGIKTRRPSKTTFVSISDDGRLWHWALKMESSKATIHMTGNVDRPKPISGDVVSAKRALEVLDGGLLEKQTTELEKLDSSSMVVVSSQFPSDFIFQLELTGQLQMLSSIVTTLAVPNPSLQAITPGGGNGGAAPVPLIALATQGGIIELMDPAANAVTSNFSLHNNNVVRGVRWLGNSRLVSFSYTEVKGKGGGFINRLVLTCVRSGQSKLIRMLQKPERAPMRALRTSPSGRYMLILFREAPAEVWAMTRTPQMLRSLALPFTVMEWALPPAPRTSASSQSIASRRSSLAYRERPTIASTVAAANAPQVSSAPVDSTVQEESTESFAFALVNGSLGVFELRGKRVRDFKPKWPVASFVSPDILVTAMAYRIPHVVMGDRLGNLRWWDVTTGFSSWFNTHKGGIRRIKFAPVCGGDEIRGRIAVLFNDNTFVIYDLDAQDPIANALVQPQLAGILVLELDWFPVRSDKQDPLLLCVIGADNSFRLLDVHPSMLGGKPARHGPGRLPAWERLRPMPVYSAALLPIPHALALRMLLQEGVEPSWFEIFVQLDHDTNSGTPLGTRGGDLRSYLLEASAPRLGDAAVAEVLLKSLELQKEQGRLLDIDSISDYSAVCNQGCATRYAFAAAHFGDYLEATFWLQLPKALDLLNIAAAKTNASWEESSSIPFREKLVPEDEKTCLSSAREAEPAEKKSADFSTIIPTEKGQRPPSVEVPYRCIEDVPNKQSDICAAARERMAWHEKLSGDDAMQKKIHEFITVGDYEAAVTLLLSTPPNSPHFYVDSLRAVALAAAVSPALHELAVKKLIFQVVAANLVGTEDPLSGTHLLCAVGRYQEACSQLQDAGRWLDACTLAAAHLQGSDYRRILERWAEHVLHKEHNLWRAMILFVSAGALSEALAALRNAQLPDAAAMFLIACHEAKTAAILNKPFKGNEDTGVPFQAAQTGVDMLDLPDDLNHQVEVVQSVCEYYGQYQRLLAHLCTGITSW</sequence>
<proteinExistence type="predicted"/>
<organism evidence="1 2">
    <name type="scientific">Diphasiastrum complanatum</name>
    <name type="common">Issler's clubmoss</name>
    <name type="synonym">Lycopodium complanatum</name>
    <dbReference type="NCBI Taxonomy" id="34168"/>
    <lineage>
        <taxon>Eukaryota</taxon>
        <taxon>Viridiplantae</taxon>
        <taxon>Streptophyta</taxon>
        <taxon>Embryophyta</taxon>
        <taxon>Tracheophyta</taxon>
        <taxon>Lycopodiopsida</taxon>
        <taxon>Lycopodiales</taxon>
        <taxon>Lycopodiaceae</taxon>
        <taxon>Lycopodioideae</taxon>
        <taxon>Diphasiastrum</taxon>
    </lineage>
</organism>
<keyword evidence="2" id="KW-1185">Reference proteome</keyword>
<dbReference type="EMBL" id="CM055096">
    <property type="protein sequence ID" value="KAJ7557213.1"/>
    <property type="molecule type" value="Genomic_DNA"/>
</dbReference>
<evidence type="ECO:0000313" key="1">
    <source>
        <dbReference type="EMBL" id="KAJ7557213.1"/>
    </source>
</evidence>